<dbReference type="AlphaFoldDB" id="A0A656PM89"/>
<keyword evidence="2" id="KW-0472">Membrane</keyword>
<organism evidence="4 5">
    <name type="scientific">candidate division WWE3 bacterium</name>
    <dbReference type="NCBI Taxonomy" id="2053526"/>
    <lineage>
        <taxon>Bacteria</taxon>
        <taxon>Katanobacteria</taxon>
    </lineage>
</organism>
<feature type="coiled-coil region" evidence="1">
    <location>
        <begin position="189"/>
        <end position="216"/>
    </location>
</feature>
<evidence type="ECO:0000256" key="2">
    <source>
        <dbReference type="SAM" id="Phobius"/>
    </source>
</evidence>
<feature type="transmembrane region" description="Helical" evidence="2">
    <location>
        <begin position="271"/>
        <end position="292"/>
    </location>
</feature>
<evidence type="ECO:0000256" key="1">
    <source>
        <dbReference type="SAM" id="Coils"/>
    </source>
</evidence>
<evidence type="ECO:0000313" key="4">
    <source>
        <dbReference type="EMBL" id="HCQ40375.1"/>
    </source>
</evidence>
<sequence length="303" mass="34073">MINKIFDWVKRNKLLTLVVFVAGWLLINSIPRTLLTKSSITYMDESFAVDSYGGAPAVGLSRGSYPYMPEPAPQPDVKNRKVVINSNFSLLVKDVTGVVEMIKEKTLSMAGYMVNTNISRTEFGENATLQIRVPSGKVEEMSKYLRSVAVKVVSENVDGQDITDQYIDIERRLGDLESQRARMLAILDKATTVEEMLNVQQALDQIQNQIDSYKGQLQYMDGTTKTSKLTIYISTDELGLPYTPARSWRPEVIFRQAVRSMLGTLQNMGSFVIWLGVYLPMILGAVGVILLIKRIFRKRPSSN</sequence>
<evidence type="ECO:0000259" key="3">
    <source>
        <dbReference type="Pfam" id="PF14257"/>
    </source>
</evidence>
<gene>
    <name evidence="4" type="ORF">DIU24_01525</name>
</gene>
<dbReference type="EMBL" id="DQFB01000003">
    <property type="protein sequence ID" value="HCQ40375.1"/>
    <property type="molecule type" value="Genomic_DNA"/>
</dbReference>
<keyword evidence="2" id="KW-0812">Transmembrane</keyword>
<dbReference type="Proteomes" id="UP000262056">
    <property type="component" value="Unassembled WGS sequence"/>
</dbReference>
<name>A0A656PM89_UNCKA</name>
<keyword evidence="1" id="KW-0175">Coiled coil</keyword>
<dbReference type="InterPro" id="IPR025645">
    <property type="entry name" value="DUF4349"/>
</dbReference>
<protein>
    <submittedName>
        <fullName evidence="4">DUF4349 domain-containing protein</fullName>
    </submittedName>
</protein>
<dbReference type="Pfam" id="PF14257">
    <property type="entry name" value="DUF4349"/>
    <property type="match status" value="1"/>
</dbReference>
<evidence type="ECO:0000313" key="5">
    <source>
        <dbReference type="Proteomes" id="UP000262056"/>
    </source>
</evidence>
<keyword evidence="2" id="KW-1133">Transmembrane helix</keyword>
<reference evidence="4 5" key="1">
    <citation type="journal article" date="2018" name="Nat. Biotechnol.">
        <title>A standardized bacterial taxonomy based on genome phylogeny substantially revises the tree of life.</title>
        <authorList>
            <person name="Parks D.H."/>
            <person name="Chuvochina M."/>
            <person name="Waite D.W."/>
            <person name="Rinke C."/>
            <person name="Skarshewski A."/>
            <person name="Chaumeil P.A."/>
            <person name="Hugenholtz P."/>
        </authorList>
    </citation>
    <scope>NUCLEOTIDE SEQUENCE [LARGE SCALE GENOMIC DNA]</scope>
    <source>
        <strain evidence="4">UBA12021</strain>
    </source>
</reference>
<proteinExistence type="predicted"/>
<comment type="caution">
    <text evidence="4">The sequence shown here is derived from an EMBL/GenBank/DDBJ whole genome shotgun (WGS) entry which is preliminary data.</text>
</comment>
<accession>A0A656PM89</accession>
<feature type="domain" description="DUF4349" evidence="3">
    <location>
        <begin position="80"/>
        <end position="291"/>
    </location>
</feature>